<evidence type="ECO:0000313" key="3">
    <source>
        <dbReference type="Proteomes" id="UP001500655"/>
    </source>
</evidence>
<dbReference type="Proteomes" id="UP001500655">
    <property type="component" value="Unassembled WGS sequence"/>
</dbReference>
<dbReference type="InterPro" id="IPR035992">
    <property type="entry name" value="Ricin_B-like_lectins"/>
</dbReference>
<dbReference type="SUPFAM" id="SSF50370">
    <property type="entry name" value="Ricin B-like lectins"/>
    <property type="match status" value="1"/>
</dbReference>
<dbReference type="SMART" id="SM00458">
    <property type="entry name" value="RICIN"/>
    <property type="match status" value="1"/>
</dbReference>
<comment type="caution">
    <text evidence="2">The sequence shown here is derived from an EMBL/GenBank/DDBJ whole genome shotgun (WGS) entry which is preliminary data.</text>
</comment>
<organism evidence="2 3">
    <name type="scientific">Luedemannella helvata</name>
    <dbReference type="NCBI Taxonomy" id="349315"/>
    <lineage>
        <taxon>Bacteria</taxon>
        <taxon>Bacillati</taxon>
        <taxon>Actinomycetota</taxon>
        <taxon>Actinomycetes</taxon>
        <taxon>Micromonosporales</taxon>
        <taxon>Micromonosporaceae</taxon>
        <taxon>Luedemannella</taxon>
    </lineage>
</organism>
<proteinExistence type="predicted"/>
<name>A0ABN2K400_9ACTN</name>
<feature type="domain" description="Ricin B lectin" evidence="1">
    <location>
        <begin position="18"/>
        <end position="157"/>
    </location>
</feature>
<dbReference type="EMBL" id="BAAALS010000007">
    <property type="protein sequence ID" value="GAA1747866.1"/>
    <property type="molecule type" value="Genomic_DNA"/>
</dbReference>
<evidence type="ECO:0000313" key="2">
    <source>
        <dbReference type="EMBL" id="GAA1747866.1"/>
    </source>
</evidence>
<dbReference type="CDD" id="cd00161">
    <property type="entry name" value="beta-trefoil_Ricin-like"/>
    <property type="match status" value="1"/>
</dbReference>
<accession>A0ABN2K400</accession>
<dbReference type="InterPro" id="IPR000772">
    <property type="entry name" value="Ricin_B_lectin"/>
</dbReference>
<keyword evidence="3" id="KW-1185">Reference proteome</keyword>
<dbReference type="Gene3D" id="2.80.10.50">
    <property type="match status" value="1"/>
</dbReference>
<protein>
    <recommendedName>
        <fullName evidence="1">Ricin B lectin domain-containing protein</fullName>
    </recommendedName>
</protein>
<sequence>MLTLAPAVVGPPAYAARGTVAMQQNYRTGLCLAPAGAHTRNNTVIVQYFCDADPTRFWEYVATRDDPEVFYIRNDSTGKCLTPAGGHRDAGEVIVQFVCDDHPSRWWKREWLTSTRYRIVNPHSGLCMSARGATMFINKPIELAECDDRLSRQWQSYISPATEQGRHDTRVAPAPLG</sequence>
<dbReference type="PROSITE" id="PS50231">
    <property type="entry name" value="RICIN_B_LECTIN"/>
    <property type="match status" value="1"/>
</dbReference>
<dbReference type="Pfam" id="PF14200">
    <property type="entry name" value="RicinB_lectin_2"/>
    <property type="match status" value="1"/>
</dbReference>
<gene>
    <name evidence="2" type="ORF">GCM10009681_18850</name>
</gene>
<reference evidence="2 3" key="1">
    <citation type="journal article" date="2019" name="Int. J. Syst. Evol. Microbiol.">
        <title>The Global Catalogue of Microorganisms (GCM) 10K type strain sequencing project: providing services to taxonomists for standard genome sequencing and annotation.</title>
        <authorList>
            <consortium name="The Broad Institute Genomics Platform"/>
            <consortium name="The Broad Institute Genome Sequencing Center for Infectious Disease"/>
            <person name="Wu L."/>
            <person name="Ma J."/>
        </authorList>
    </citation>
    <scope>NUCLEOTIDE SEQUENCE [LARGE SCALE GENOMIC DNA]</scope>
    <source>
        <strain evidence="2 3">JCM 13249</strain>
    </source>
</reference>
<evidence type="ECO:0000259" key="1">
    <source>
        <dbReference type="SMART" id="SM00458"/>
    </source>
</evidence>